<sequence>MFMLLKKQVRGGVLLYALFMAGIFTLLLHVYLERVVASSRQNQAQMISSQSRLMAEMTMDLADKEAGAFSFSQGTTTYEVKDKQVIVRVASKGQIKTYRYVKKQEQK</sequence>
<dbReference type="PATRIC" id="fig|1200793.3.peg.1855"/>
<organism evidence="2 3">
    <name type="scientific">Streptococcus salivarius K12</name>
    <dbReference type="NCBI Taxonomy" id="1200793"/>
    <lineage>
        <taxon>Bacteria</taxon>
        <taxon>Bacillati</taxon>
        <taxon>Bacillota</taxon>
        <taxon>Bacilli</taxon>
        <taxon>Lactobacillales</taxon>
        <taxon>Streptococcaceae</taxon>
        <taxon>Streptococcus</taxon>
    </lineage>
</organism>
<dbReference type="NCBIfam" id="NF041014">
    <property type="entry name" value="pilin_ComGG_2"/>
    <property type="match status" value="1"/>
</dbReference>
<evidence type="ECO:0000313" key="2">
    <source>
        <dbReference type="EMBL" id="EJO15880.1"/>
    </source>
</evidence>
<protein>
    <submittedName>
        <fullName evidence="2">ComG operon protein 6</fullName>
    </submittedName>
</protein>
<proteinExistence type="predicted"/>
<name>J7T594_STRSL</name>
<accession>J7T594</accession>
<dbReference type="InterPro" id="IPR047665">
    <property type="entry name" value="ComGG_streptococcus-type"/>
</dbReference>
<dbReference type="EMBL" id="ALIF01000006">
    <property type="protein sequence ID" value="EJO15880.1"/>
    <property type="molecule type" value="Genomic_DNA"/>
</dbReference>
<dbReference type="AlphaFoldDB" id="J7T594"/>
<keyword evidence="1" id="KW-1133">Transmembrane helix</keyword>
<reference evidence="2 3" key="1">
    <citation type="journal article" date="2012" name="J. Bacteriol.">
        <title>Genome Sequence of the Lantibiotic Bacteriocin Producer Streptococcus salivarius Strain K12.</title>
        <authorList>
            <person name="Barretto C."/>
            <person name="Alvarez-Martin P."/>
            <person name="Foata F."/>
            <person name="Renault P."/>
            <person name="Berger B."/>
        </authorList>
    </citation>
    <scope>NUCLEOTIDE SEQUENCE [LARGE SCALE GENOMIC DNA]</scope>
    <source>
        <strain evidence="2 3">K12</strain>
    </source>
</reference>
<feature type="transmembrane region" description="Helical" evidence="1">
    <location>
        <begin position="12"/>
        <end position="32"/>
    </location>
</feature>
<gene>
    <name evidence="2" type="ORF">RSSL_01858</name>
</gene>
<keyword evidence="1" id="KW-0812">Transmembrane</keyword>
<keyword evidence="3" id="KW-1185">Reference proteome</keyword>
<evidence type="ECO:0000313" key="3">
    <source>
        <dbReference type="Proteomes" id="UP000006983"/>
    </source>
</evidence>
<dbReference type="Proteomes" id="UP000006983">
    <property type="component" value="Unassembled WGS sequence"/>
</dbReference>
<evidence type="ECO:0000256" key="1">
    <source>
        <dbReference type="SAM" id="Phobius"/>
    </source>
</evidence>
<keyword evidence="1" id="KW-0472">Membrane</keyword>
<comment type="caution">
    <text evidence="2">The sequence shown here is derived from an EMBL/GenBank/DDBJ whole genome shotgun (WGS) entry which is preliminary data.</text>
</comment>